<accession>A0A381NTP7</accession>
<proteinExistence type="predicted"/>
<dbReference type="EMBL" id="UINC01000527">
    <property type="protein sequence ID" value="SUZ56853.1"/>
    <property type="molecule type" value="Genomic_DNA"/>
</dbReference>
<dbReference type="InterPro" id="IPR010421">
    <property type="entry name" value="TrcR"/>
</dbReference>
<protein>
    <recommendedName>
        <fullName evidence="2">Cytoplasmic protein</fullName>
    </recommendedName>
</protein>
<dbReference type="AlphaFoldDB" id="A0A381NTP7"/>
<sequence length="180" mass="20210">MTLPLMPKATAVWLIEKTRLTFTQIAEFCGLHELEVQGIADGDVASGMLGYDPIDNNQLTKEEITRCENDSNAQLKLISSTTIDNLPPRKKDTKYTPISLRQEKPYAILWLIKRYPTELSSSQIAKLTGSTKNTVDAIRAGTYREAVLESKSPMDIGLCTYEELEKSLNRSRKQITTPTE</sequence>
<evidence type="ECO:0008006" key="2">
    <source>
        <dbReference type="Google" id="ProtNLM"/>
    </source>
</evidence>
<dbReference type="Pfam" id="PF06242">
    <property type="entry name" value="TrcR"/>
    <property type="match status" value="1"/>
</dbReference>
<name>A0A381NTP7_9ZZZZ</name>
<organism evidence="1">
    <name type="scientific">marine metagenome</name>
    <dbReference type="NCBI Taxonomy" id="408172"/>
    <lineage>
        <taxon>unclassified sequences</taxon>
        <taxon>metagenomes</taxon>
        <taxon>ecological metagenomes</taxon>
    </lineage>
</organism>
<gene>
    <name evidence="1" type="ORF">METZ01_LOCUS9707</name>
</gene>
<evidence type="ECO:0000313" key="1">
    <source>
        <dbReference type="EMBL" id="SUZ56853.1"/>
    </source>
</evidence>
<reference evidence="1" key="1">
    <citation type="submission" date="2018-05" db="EMBL/GenBank/DDBJ databases">
        <authorList>
            <person name="Lanie J.A."/>
            <person name="Ng W.-L."/>
            <person name="Kazmierczak K.M."/>
            <person name="Andrzejewski T.M."/>
            <person name="Davidsen T.M."/>
            <person name="Wayne K.J."/>
            <person name="Tettelin H."/>
            <person name="Glass J.I."/>
            <person name="Rusch D."/>
            <person name="Podicherti R."/>
            <person name="Tsui H.-C.T."/>
            <person name="Winkler M.E."/>
        </authorList>
    </citation>
    <scope>NUCLEOTIDE SEQUENCE</scope>
</reference>